<evidence type="ECO:0000259" key="1">
    <source>
        <dbReference type="Pfam" id="PF26215"/>
    </source>
</evidence>
<reference evidence="2 3" key="1">
    <citation type="journal article" date="2022" name="Allergy">
        <title>Genome assembly and annotation of Periplaneta americana reveal a comprehensive cockroach allergen profile.</title>
        <authorList>
            <person name="Wang L."/>
            <person name="Xiong Q."/>
            <person name="Saelim N."/>
            <person name="Wang L."/>
            <person name="Nong W."/>
            <person name="Wan A.T."/>
            <person name="Shi M."/>
            <person name="Liu X."/>
            <person name="Cao Q."/>
            <person name="Hui J.H.L."/>
            <person name="Sookrung N."/>
            <person name="Leung T.F."/>
            <person name="Tungtrongchitr A."/>
            <person name="Tsui S.K.W."/>
        </authorList>
    </citation>
    <scope>NUCLEOTIDE SEQUENCE [LARGE SCALE GENOMIC DNA]</scope>
    <source>
        <strain evidence="2">PWHHKU_190912</strain>
    </source>
</reference>
<evidence type="ECO:0000313" key="3">
    <source>
        <dbReference type="Proteomes" id="UP001148838"/>
    </source>
</evidence>
<evidence type="ECO:0000313" key="2">
    <source>
        <dbReference type="EMBL" id="KAJ4451788.1"/>
    </source>
</evidence>
<gene>
    <name evidence="2" type="ORF">ANN_03260</name>
</gene>
<organism evidence="2 3">
    <name type="scientific">Periplaneta americana</name>
    <name type="common">American cockroach</name>
    <name type="synonym">Blatta americana</name>
    <dbReference type="NCBI Taxonomy" id="6978"/>
    <lineage>
        <taxon>Eukaryota</taxon>
        <taxon>Metazoa</taxon>
        <taxon>Ecdysozoa</taxon>
        <taxon>Arthropoda</taxon>
        <taxon>Hexapoda</taxon>
        <taxon>Insecta</taxon>
        <taxon>Pterygota</taxon>
        <taxon>Neoptera</taxon>
        <taxon>Polyneoptera</taxon>
        <taxon>Dictyoptera</taxon>
        <taxon>Blattodea</taxon>
        <taxon>Blattoidea</taxon>
        <taxon>Blattidae</taxon>
        <taxon>Blattinae</taxon>
        <taxon>Periplaneta</taxon>
    </lineage>
</organism>
<name>A0ABQ8U1C4_PERAM</name>
<dbReference type="PANTHER" id="PTHR21301">
    <property type="entry name" value="REVERSE TRANSCRIPTASE"/>
    <property type="match status" value="1"/>
</dbReference>
<feature type="domain" description="Helix-turn-helix" evidence="1">
    <location>
        <begin position="36"/>
        <end position="96"/>
    </location>
</feature>
<dbReference type="EMBL" id="JAJSOF020000001">
    <property type="protein sequence ID" value="KAJ4451788.1"/>
    <property type="molecule type" value="Genomic_DNA"/>
</dbReference>
<dbReference type="Pfam" id="PF26215">
    <property type="entry name" value="HTH_animal"/>
    <property type="match status" value="1"/>
</dbReference>
<accession>A0ABQ8U1C4</accession>
<dbReference type="Proteomes" id="UP001148838">
    <property type="component" value="Unassembled WGS sequence"/>
</dbReference>
<proteinExistence type="predicted"/>
<sequence length="110" mass="13003">MEVEQNKCIPFLDVLVTRYHEKLATRVYRKSTHTGRYLRFESNHPIHIKRGIISTLHNRATSIRSKESDLQDEVQSLTNIFVSNGYPYKFINRTINNNRKNKDIINFLVP</sequence>
<protein>
    <recommendedName>
        <fullName evidence="1">Helix-turn-helix domain-containing protein</fullName>
    </recommendedName>
</protein>
<dbReference type="InterPro" id="IPR058912">
    <property type="entry name" value="HTH_animal"/>
</dbReference>
<comment type="caution">
    <text evidence="2">The sequence shown here is derived from an EMBL/GenBank/DDBJ whole genome shotgun (WGS) entry which is preliminary data.</text>
</comment>
<dbReference type="PANTHER" id="PTHR21301:SF10">
    <property type="entry name" value="REVERSE TRANSCRIPTASE DOMAIN-CONTAINING PROTEIN"/>
    <property type="match status" value="1"/>
</dbReference>
<keyword evidence="3" id="KW-1185">Reference proteome</keyword>